<accession>A0A815CCV6</accession>
<keyword evidence="4" id="KW-0805">Transcription regulation</keyword>
<feature type="domain" description="Nuclear receptor" evidence="9">
    <location>
        <begin position="12"/>
        <end position="88"/>
    </location>
</feature>
<evidence type="ECO:0000313" key="10">
    <source>
        <dbReference type="EMBL" id="CAF1050712.1"/>
    </source>
</evidence>
<evidence type="ECO:0000256" key="3">
    <source>
        <dbReference type="ARBA" id="ARBA00022833"/>
    </source>
</evidence>
<dbReference type="Proteomes" id="UP000663870">
    <property type="component" value="Unassembled WGS sequence"/>
</dbReference>
<dbReference type="Pfam" id="PF00105">
    <property type="entry name" value="zf-C4"/>
    <property type="match status" value="1"/>
</dbReference>
<dbReference type="PROSITE" id="PS51030">
    <property type="entry name" value="NUCLEAR_REC_DBD_2"/>
    <property type="match status" value="1"/>
</dbReference>
<keyword evidence="2" id="KW-0863">Zinc-finger</keyword>
<reference evidence="11" key="1">
    <citation type="submission" date="2021-02" db="EMBL/GenBank/DDBJ databases">
        <authorList>
            <person name="Nowell W R."/>
        </authorList>
    </citation>
    <scope>NUCLEOTIDE SEQUENCE</scope>
</reference>
<keyword evidence="1" id="KW-0479">Metal-binding</keyword>
<gene>
    <name evidence="11" type="ORF">JXQ802_LOCUS28719</name>
    <name evidence="10" type="ORF">PYM288_LOCUS17131</name>
</gene>
<keyword evidence="7" id="KW-0675">Receptor</keyword>
<comment type="caution">
    <text evidence="11">The sequence shown here is derived from an EMBL/GenBank/DDBJ whole genome shotgun (WGS) entry which is preliminary data.</text>
</comment>
<keyword evidence="5" id="KW-0238">DNA-binding</keyword>
<protein>
    <recommendedName>
        <fullName evidence="9">Nuclear receptor domain-containing protein</fullName>
    </recommendedName>
</protein>
<dbReference type="Proteomes" id="UP000663854">
    <property type="component" value="Unassembled WGS sequence"/>
</dbReference>
<proteinExistence type="predicted"/>
<dbReference type="PANTHER" id="PTHR45680">
    <property type="entry name" value="NUCLEAR HORMONE RECEPTOR FAMILY"/>
    <property type="match status" value="1"/>
</dbReference>
<dbReference type="AlphaFoldDB" id="A0A815CCV6"/>
<dbReference type="Gene3D" id="3.30.50.10">
    <property type="entry name" value="Erythroid Transcription Factor GATA-1, subunit A"/>
    <property type="match status" value="1"/>
</dbReference>
<evidence type="ECO:0000313" key="11">
    <source>
        <dbReference type="EMBL" id="CAF1285602.1"/>
    </source>
</evidence>
<dbReference type="SMART" id="SM00399">
    <property type="entry name" value="ZnF_C4"/>
    <property type="match status" value="1"/>
</dbReference>
<dbReference type="GO" id="GO:0008270">
    <property type="term" value="F:zinc ion binding"/>
    <property type="evidence" value="ECO:0007669"/>
    <property type="project" value="UniProtKB-KW"/>
</dbReference>
<sequence>MPNKAKKLNLDPQECRICGVPAVYSHFGVISCQPCKMFFKRNANIGQAAFICKFGGECEINENTRHICSSCRLDKCFKCGMTIDKFQGSRQTKPKKNALVKVQIQPGSAEVGEKKTNIDLMLIAGQREVDQKREPLLKLNEKIIITLLDVVRFLSRQSLSFQGYGNSEGNFVATINLLRRRDPVLDQWLKESSLRLFHVTYLHHDSQNEHITLLSRVVIK</sequence>
<keyword evidence="3" id="KW-0862">Zinc</keyword>
<evidence type="ECO:0000256" key="4">
    <source>
        <dbReference type="ARBA" id="ARBA00023015"/>
    </source>
</evidence>
<dbReference type="GO" id="GO:0003700">
    <property type="term" value="F:DNA-binding transcription factor activity"/>
    <property type="evidence" value="ECO:0007669"/>
    <property type="project" value="InterPro"/>
</dbReference>
<keyword evidence="8" id="KW-0539">Nucleus</keyword>
<dbReference type="InterPro" id="IPR001628">
    <property type="entry name" value="Znf_hrmn_rcpt"/>
</dbReference>
<organism evidence="11 12">
    <name type="scientific">Rotaria sordida</name>
    <dbReference type="NCBI Taxonomy" id="392033"/>
    <lineage>
        <taxon>Eukaryota</taxon>
        <taxon>Metazoa</taxon>
        <taxon>Spiralia</taxon>
        <taxon>Gnathifera</taxon>
        <taxon>Rotifera</taxon>
        <taxon>Eurotatoria</taxon>
        <taxon>Bdelloidea</taxon>
        <taxon>Philodinida</taxon>
        <taxon>Philodinidae</taxon>
        <taxon>Rotaria</taxon>
    </lineage>
</organism>
<dbReference type="PROSITE" id="PS51257">
    <property type="entry name" value="PROKAR_LIPOPROTEIN"/>
    <property type="match status" value="1"/>
</dbReference>
<evidence type="ECO:0000256" key="6">
    <source>
        <dbReference type="ARBA" id="ARBA00023163"/>
    </source>
</evidence>
<dbReference type="EMBL" id="CAJNOH010000471">
    <property type="protein sequence ID" value="CAF1050712.1"/>
    <property type="molecule type" value="Genomic_DNA"/>
</dbReference>
<dbReference type="InterPro" id="IPR051152">
    <property type="entry name" value="C.elegans_Orphan_NR"/>
</dbReference>
<evidence type="ECO:0000256" key="1">
    <source>
        <dbReference type="ARBA" id="ARBA00022723"/>
    </source>
</evidence>
<dbReference type="InterPro" id="IPR013088">
    <property type="entry name" value="Znf_NHR/GATA"/>
</dbReference>
<evidence type="ECO:0000259" key="9">
    <source>
        <dbReference type="PROSITE" id="PS51030"/>
    </source>
</evidence>
<dbReference type="EMBL" id="CAJNOL010001092">
    <property type="protein sequence ID" value="CAF1285602.1"/>
    <property type="molecule type" value="Genomic_DNA"/>
</dbReference>
<evidence type="ECO:0000256" key="2">
    <source>
        <dbReference type="ARBA" id="ARBA00022771"/>
    </source>
</evidence>
<evidence type="ECO:0000313" key="12">
    <source>
        <dbReference type="Proteomes" id="UP000663870"/>
    </source>
</evidence>
<dbReference type="GO" id="GO:0043565">
    <property type="term" value="F:sequence-specific DNA binding"/>
    <property type="evidence" value="ECO:0007669"/>
    <property type="project" value="InterPro"/>
</dbReference>
<evidence type="ECO:0000256" key="8">
    <source>
        <dbReference type="ARBA" id="ARBA00023242"/>
    </source>
</evidence>
<dbReference type="SUPFAM" id="SSF57716">
    <property type="entry name" value="Glucocorticoid receptor-like (DNA-binding domain)"/>
    <property type="match status" value="1"/>
</dbReference>
<keyword evidence="6" id="KW-0804">Transcription</keyword>
<dbReference type="PROSITE" id="PS00031">
    <property type="entry name" value="NUCLEAR_REC_DBD_1"/>
    <property type="match status" value="1"/>
</dbReference>
<evidence type="ECO:0000256" key="7">
    <source>
        <dbReference type="ARBA" id="ARBA00023170"/>
    </source>
</evidence>
<dbReference type="PRINTS" id="PR00047">
    <property type="entry name" value="STROIDFINGER"/>
</dbReference>
<keyword evidence="12" id="KW-1185">Reference proteome</keyword>
<evidence type="ECO:0000256" key="5">
    <source>
        <dbReference type="ARBA" id="ARBA00023125"/>
    </source>
</evidence>
<name>A0A815CCV6_9BILA</name>
<dbReference type="PANTHER" id="PTHR45680:SF29">
    <property type="entry name" value="NUCLEAR HORMONE RECEPTOR FAMILY"/>
    <property type="match status" value="1"/>
</dbReference>